<organism evidence="2 3">
    <name type="scientific">Luteolibacter algae</name>
    <dbReference type="NCBI Taxonomy" id="454151"/>
    <lineage>
        <taxon>Bacteria</taxon>
        <taxon>Pseudomonadati</taxon>
        <taxon>Verrucomicrobiota</taxon>
        <taxon>Verrucomicrobiia</taxon>
        <taxon>Verrucomicrobiales</taxon>
        <taxon>Verrucomicrobiaceae</taxon>
        <taxon>Luteolibacter</taxon>
    </lineage>
</organism>
<dbReference type="Proteomes" id="UP001597375">
    <property type="component" value="Unassembled WGS sequence"/>
</dbReference>
<keyword evidence="1" id="KW-1133">Transmembrane helix</keyword>
<keyword evidence="1" id="KW-0812">Transmembrane</keyword>
<keyword evidence="1" id="KW-0472">Membrane</keyword>
<feature type="transmembrane region" description="Helical" evidence="1">
    <location>
        <begin position="46"/>
        <end position="63"/>
    </location>
</feature>
<dbReference type="RefSeq" id="WP_386820151.1">
    <property type="nucleotide sequence ID" value="NZ_JBHUIT010000017.1"/>
</dbReference>
<gene>
    <name evidence="2" type="ORF">ACFSSA_09255</name>
</gene>
<evidence type="ECO:0000313" key="3">
    <source>
        <dbReference type="Proteomes" id="UP001597375"/>
    </source>
</evidence>
<feature type="transmembrane region" description="Helical" evidence="1">
    <location>
        <begin position="84"/>
        <end position="108"/>
    </location>
</feature>
<evidence type="ECO:0000313" key="2">
    <source>
        <dbReference type="EMBL" id="MFD2256862.1"/>
    </source>
</evidence>
<evidence type="ECO:0000256" key="1">
    <source>
        <dbReference type="SAM" id="Phobius"/>
    </source>
</evidence>
<dbReference type="EMBL" id="JBHUIT010000017">
    <property type="protein sequence ID" value="MFD2256862.1"/>
    <property type="molecule type" value="Genomic_DNA"/>
</dbReference>
<sequence length="168" mass="18396">MNPENSSRYQLFGVAAYLVLFVGALAWVLVITLLESSPAWIRDNALAVRCGLSGGLGGAIYLLRAVYLRCCVYRDWTSIWIPWYLIRPLISTLCGIVAFVFLSAGLMILDAARADGGNEFGFYALAILAGLNVDRFILRVEEVSKATFGIEKSRTAEKSSNKDSSDST</sequence>
<name>A0ABW5D7N4_9BACT</name>
<keyword evidence="3" id="KW-1185">Reference proteome</keyword>
<feature type="transmembrane region" description="Helical" evidence="1">
    <location>
        <begin position="12"/>
        <end position="34"/>
    </location>
</feature>
<proteinExistence type="predicted"/>
<protein>
    <submittedName>
        <fullName evidence="2">Uncharacterized protein</fullName>
    </submittedName>
</protein>
<reference evidence="3" key="1">
    <citation type="journal article" date="2019" name="Int. J. Syst. Evol. Microbiol.">
        <title>The Global Catalogue of Microorganisms (GCM) 10K type strain sequencing project: providing services to taxonomists for standard genome sequencing and annotation.</title>
        <authorList>
            <consortium name="The Broad Institute Genomics Platform"/>
            <consortium name="The Broad Institute Genome Sequencing Center for Infectious Disease"/>
            <person name="Wu L."/>
            <person name="Ma J."/>
        </authorList>
    </citation>
    <scope>NUCLEOTIDE SEQUENCE [LARGE SCALE GENOMIC DNA]</scope>
    <source>
        <strain evidence="3">CGMCC 4.7106</strain>
    </source>
</reference>
<accession>A0ABW5D7N4</accession>
<comment type="caution">
    <text evidence="2">The sequence shown here is derived from an EMBL/GenBank/DDBJ whole genome shotgun (WGS) entry which is preliminary data.</text>
</comment>
<feature type="transmembrane region" description="Helical" evidence="1">
    <location>
        <begin position="120"/>
        <end position="138"/>
    </location>
</feature>